<dbReference type="GO" id="GO:0000776">
    <property type="term" value="C:kinetochore"/>
    <property type="evidence" value="ECO:0007669"/>
    <property type="project" value="TreeGrafter"/>
</dbReference>
<dbReference type="GO" id="GO:0051301">
    <property type="term" value="P:cell division"/>
    <property type="evidence" value="ECO:0007669"/>
    <property type="project" value="UniProtKB-KW"/>
</dbReference>
<feature type="coiled-coil region" evidence="8">
    <location>
        <begin position="47"/>
        <end position="197"/>
    </location>
</feature>
<evidence type="ECO:0000256" key="7">
    <source>
        <dbReference type="ARBA" id="ARBA00023306"/>
    </source>
</evidence>
<evidence type="ECO:0000256" key="4">
    <source>
        <dbReference type="ARBA" id="ARBA00022618"/>
    </source>
</evidence>
<dbReference type="GO" id="GO:0007094">
    <property type="term" value="P:mitotic spindle assembly checkpoint signaling"/>
    <property type="evidence" value="ECO:0007669"/>
    <property type="project" value="InterPro"/>
</dbReference>
<feature type="compositionally biased region" description="Polar residues" evidence="9">
    <location>
        <begin position="28"/>
        <end position="44"/>
    </location>
</feature>
<feature type="region of interest" description="Disordered" evidence="9">
    <location>
        <begin position="320"/>
        <end position="349"/>
    </location>
</feature>
<keyword evidence="5" id="KW-0498">Mitosis</keyword>
<dbReference type="Pfam" id="PF05557">
    <property type="entry name" value="MAD"/>
    <property type="match status" value="1"/>
</dbReference>
<evidence type="ECO:0000256" key="3">
    <source>
        <dbReference type="ARBA" id="ARBA00022019"/>
    </source>
</evidence>
<dbReference type="PANTHER" id="PTHR23168:SF0">
    <property type="entry name" value="MITOTIC SPINDLE ASSEMBLY CHECKPOINT PROTEIN MAD1"/>
    <property type="match status" value="1"/>
</dbReference>
<organism evidence="10 11">
    <name type="scientific">Rhizoctonia solani</name>
    <dbReference type="NCBI Taxonomy" id="456999"/>
    <lineage>
        <taxon>Eukaryota</taxon>
        <taxon>Fungi</taxon>
        <taxon>Dikarya</taxon>
        <taxon>Basidiomycota</taxon>
        <taxon>Agaricomycotina</taxon>
        <taxon>Agaricomycetes</taxon>
        <taxon>Cantharellales</taxon>
        <taxon>Ceratobasidiaceae</taxon>
        <taxon>Rhizoctonia</taxon>
    </lineage>
</organism>
<keyword evidence="4" id="KW-0132">Cell division</keyword>
<dbReference type="SUPFAM" id="SSF75704">
    <property type="entry name" value="Mitotic arrest deficient-like 1, Mad1"/>
    <property type="match status" value="1"/>
</dbReference>
<feature type="compositionally biased region" description="Acidic residues" evidence="9">
    <location>
        <begin position="339"/>
        <end position="348"/>
    </location>
</feature>
<comment type="similarity">
    <text evidence="2">Belongs to the MAD1 family.</text>
</comment>
<feature type="region of interest" description="Disordered" evidence="9">
    <location>
        <begin position="1"/>
        <end position="44"/>
    </location>
</feature>
<evidence type="ECO:0000256" key="2">
    <source>
        <dbReference type="ARBA" id="ARBA00008029"/>
    </source>
</evidence>
<keyword evidence="6" id="KW-0539">Nucleus</keyword>
<evidence type="ECO:0000256" key="5">
    <source>
        <dbReference type="ARBA" id="ARBA00022776"/>
    </source>
</evidence>
<dbReference type="Proteomes" id="UP000663888">
    <property type="component" value="Unassembled WGS sequence"/>
</dbReference>
<feature type="coiled-coil region" evidence="8">
    <location>
        <begin position="440"/>
        <end position="488"/>
    </location>
</feature>
<name>A0A8H3CF88_9AGAM</name>
<protein>
    <recommendedName>
        <fullName evidence="3">Spindle assembly checkpoint component MAD1</fullName>
    </recommendedName>
</protein>
<evidence type="ECO:0000256" key="8">
    <source>
        <dbReference type="SAM" id="Coils"/>
    </source>
</evidence>
<evidence type="ECO:0000313" key="11">
    <source>
        <dbReference type="Proteomes" id="UP000663888"/>
    </source>
</evidence>
<dbReference type="GO" id="GO:0051315">
    <property type="term" value="P:attachment of mitotic spindle microtubules to kinetochore"/>
    <property type="evidence" value="ECO:0007669"/>
    <property type="project" value="TreeGrafter"/>
</dbReference>
<dbReference type="AlphaFoldDB" id="A0A8H3CF88"/>
<accession>A0A8H3CF88</accession>
<feature type="coiled-coil region" evidence="8">
    <location>
        <begin position="222"/>
        <end position="313"/>
    </location>
</feature>
<dbReference type="Gene3D" id="3.30.457.60">
    <property type="match status" value="1"/>
</dbReference>
<dbReference type="EMBL" id="CAJMWX010001273">
    <property type="protein sequence ID" value="CAE6478402.1"/>
    <property type="molecule type" value="Genomic_DNA"/>
</dbReference>
<evidence type="ECO:0000313" key="10">
    <source>
        <dbReference type="EMBL" id="CAE6478402.1"/>
    </source>
</evidence>
<dbReference type="GO" id="GO:0005635">
    <property type="term" value="C:nuclear envelope"/>
    <property type="evidence" value="ECO:0007669"/>
    <property type="project" value="TreeGrafter"/>
</dbReference>
<dbReference type="PANTHER" id="PTHR23168">
    <property type="entry name" value="MITOTIC SPINDLE ASSEMBLY CHECKPOINT PROTEIN MAD1 MITOTIC ARREST DEFICIENT-LIKE PROTEIN 1"/>
    <property type="match status" value="1"/>
</dbReference>
<comment type="caution">
    <text evidence="10">The sequence shown here is derived from an EMBL/GenBank/DDBJ whole genome shotgun (WGS) entry which is preliminary data.</text>
</comment>
<evidence type="ECO:0000256" key="6">
    <source>
        <dbReference type="ARBA" id="ARBA00023242"/>
    </source>
</evidence>
<feature type="coiled-coil region" evidence="8">
    <location>
        <begin position="549"/>
        <end position="576"/>
    </location>
</feature>
<evidence type="ECO:0000256" key="9">
    <source>
        <dbReference type="SAM" id="MobiDB-lite"/>
    </source>
</evidence>
<dbReference type="GO" id="GO:0072686">
    <property type="term" value="C:mitotic spindle"/>
    <property type="evidence" value="ECO:0007669"/>
    <property type="project" value="TreeGrafter"/>
</dbReference>
<proteinExistence type="inferred from homology"/>
<gene>
    <name evidence="10" type="ORF">RDB_LOCUS120214</name>
</gene>
<comment type="subcellular location">
    <subcellularLocation>
        <location evidence="1">Nucleus</location>
    </subcellularLocation>
</comment>
<dbReference type="InterPro" id="IPR008672">
    <property type="entry name" value="Mad1"/>
</dbReference>
<reference evidence="10" key="1">
    <citation type="submission" date="2021-01" db="EMBL/GenBank/DDBJ databases">
        <authorList>
            <person name="Kaushik A."/>
        </authorList>
    </citation>
    <scope>NUCLEOTIDE SEQUENCE</scope>
    <source>
        <strain evidence="10">AG4-R118</strain>
    </source>
</reference>
<keyword evidence="8" id="KW-0175">Coiled coil</keyword>
<sequence>MDTRLRSRQVGAGAKRDTLAAQLEEDPSLSSTRRSQRAAQHATSMSKNLWERRVVLANERIAQLEAQIIERDAAHARLQTENARLVEKEKSAREAKASLEANVAKLKEDAAASSTAWTSKLRKLTDANAEFQDTKEELVNTIQSLESKVMLLEKKLSTTETELEASQAQVSIRQNLNNTLRAQLDEAQSENKTLKASTGTNTGRDKEWAVIKDELARQTSHITQLTRHNAQLTRQLQAQQNAEILAEENRSLQTKLTELNAEVQRMARTEAELRVAANAASRTASEQQAERAKEELEIEVTQLRVQNAKLLDEVGELKSGAGKVKDKSGGTRNVLGREGEEDEEDESEAQIADLEAEIERMRGMVAALQVKVRVGSEERKVLRGILSTTYADADDALTTRIEQLEKLLEQKDAEVGTDTVDMSMRSQIGDATFSTVRWEAIREKEKREKVEEEMAELTKQIEAHEETIEQLEQTLFELRGEIAAGTHEEPGTRILQLADNPEARWFAMREEEVGRMKEEINVLRSRITEGGMAVATAADGGDGVPRETYENLQREKEELEEVVKQKEKRLLRLKSVFQSKAVEFRDSISSLLGYKLHFEPKHVRLTSVYDRDIDLKFASGGGNQAVMGPIRIGGGAQNKEEIEAQVLEFKSQWVDQKQNVPCFLAQLTLYAYERAELGLSDWAGLDG</sequence>
<dbReference type="Gene3D" id="6.10.250.90">
    <property type="match status" value="1"/>
</dbReference>
<evidence type="ECO:0000256" key="1">
    <source>
        <dbReference type="ARBA" id="ARBA00004123"/>
    </source>
</evidence>
<keyword evidence="7" id="KW-0131">Cell cycle</keyword>